<comment type="caution">
    <text evidence="1">The sequence shown here is derived from an EMBL/GenBank/DDBJ whole genome shotgun (WGS) entry which is preliminary data.</text>
</comment>
<dbReference type="EMBL" id="JAWXXP010000001">
    <property type="protein sequence ID" value="MDX5994396.1"/>
    <property type="molecule type" value="Genomic_DNA"/>
</dbReference>
<organism evidence="1 2">
    <name type="scientific">Ectopseudomonas alcaliphila</name>
    <dbReference type="NCBI Taxonomy" id="101564"/>
    <lineage>
        <taxon>Bacteria</taxon>
        <taxon>Pseudomonadati</taxon>
        <taxon>Pseudomonadota</taxon>
        <taxon>Gammaproteobacteria</taxon>
        <taxon>Pseudomonadales</taxon>
        <taxon>Pseudomonadaceae</taxon>
        <taxon>Ectopseudomonas</taxon>
    </lineage>
</organism>
<dbReference type="RefSeq" id="WP_169716335.1">
    <property type="nucleotide sequence ID" value="NZ_CBCSET010000002.1"/>
</dbReference>
<proteinExistence type="predicted"/>
<accession>A0ABU4Q8J3</accession>
<name>A0ABU4Q8J3_9GAMM</name>
<evidence type="ECO:0000313" key="1">
    <source>
        <dbReference type="EMBL" id="MDX5994396.1"/>
    </source>
</evidence>
<reference evidence="1 2" key="1">
    <citation type="submission" date="2023-11" db="EMBL/GenBank/DDBJ databases">
        <title>MicrobeMod: A computational toolkit for identifying prokaryotic methylation and restriction-modification with nanopore sequencing.</title>
        <authorList>
            <person name="Crits-Christoph A."/>
            <person name="Kang S.C."/>
            <person name="Lee H."/>
            <person name="Ostrov N."/>
        </authorList>
    </citation>
    <scope>NUCLEOTIDE SEQUENCE [LARGE SCALE GENOMIC DNA]</scope>
    <source>
        <strain evidence="1 2">ATCC BAA-571</strain>
    </source>
</reference>
<keyword evidence="2" id="KW-1185">Reference proteome</keyword>
<dbReference type="Proteomes" id="UP001278050">
    <property type="component" value="Unassembled WGS sequence"/>
</dbReference>
<gene>
    <name evidence="1" type="ORF">SIM71_20240</name>
</gene>
<sequence length="55" mass="6382">MSPDAPLRPRQYAAAIVALKSKDERRAALAEVPEHLRDLVRKHVENTWNHPQRKD</sequence>
<evidence type="ECO:0000313" key="2">
    <source>
        <dbReference type="Proteomes" id="UP001278050"/>
    </source>
</evidence>
<protein>
    <submittedName>
        <fullName evidence="1">Uncharacterized protein</fullName>
    </submittedName>
</protein>